<name>A0A8H7NSA0_9APHY</name>
<dbReference type="SUPFAM" id="SSF53098">
    <property type="entry name" value="Ribonuclease H-like"/>
    <property type="match status" value="1"/>
</dbReference>
<dbReference type="InterPro" id="IPR013103">
    <property type="entry name" value="RVT_2"/>
</dbReference>
<dbReference type="GO" id="GO:0003964">
    <property type="term" value="F:RNA-directed DNA polymerase activity"/>
    <property type="evidence" value="ECO:0007669"/>
    <property type="project" value="UniProtKB-EC"/>
</dbReference>
<dbReference type="InterPro" id="IPR001584">
    <property type="entry name" value="Integrase_cat-core"/>
</dbReference>
<organism evidence="10 11">
    <name type="scientific">Rhodonia placenta</name>
    <dbReference type="NCBI Taxonomy" id="104341"/>
    <lineage>
        <taxon>Eukaryota</taxon>
        <taxon>Fungi</taxon>
        <taxon>Dikarya</taxon>
        <taxon>Basidiomycota</taxon>
        <taxon>Agaricomycotina</taxon>
        <taxon>Agaricomycetes</taxon>
        <taxon>Polyporales</taxon>
        <taxon>Adustoporiaceae</taxon>
        <taxon>Rhodonia</taxon>
    </lineage>
</organism>
<dbReference type="GO" id="GO:0003887">
    <property type="term" value="F:DNA-directed DNA polymerase activity"/>
    <property type="evidence" value="ECO:0007669"/>
    <property type="project" value="UniProtKB-EC"/>
</dbReference>
<evidence type="ECO:0000256" key="7">
    <source>
        <dbReference type="ARBA" id="ARBA00049244"/>
    </source>
</evidence>
<proteinExistence type="predicted"/>
<dbReference type="InterPro" id="IPR012337">
    <property type="entry name" value="RNaseH-like_sf"/>
</dbReference>
<dbReference type="InterPro" id="IPR036397">
    <property type="entry name" value="RNaseH_sf"/>
</dbReference>
<dbReference type="PANTHER" id="PTHR42648">
    <property type="entry name" value="TRANSPOSASE, PUTATIVE-RELATED"/>
    <property type="match status" value="1"/>
</dbReference>
<evidence type="ECO:0000256" key="6">
    <source>
        <dbReference type="ARBA" id="ARBA00048173"/>
    </source>
</evidence>
<reference evidence="10" key="2">
    <citation type="journal article" name="Front. Microbiol.">
        <title>Degradative Capacity of Two Strains of Rhodonia placenta: From Phenotype to Genotype.</title>
        <authorList>
            <person name="Kolle M."/>
            <person name="Horta M.A.C."/>
            <person name="Nowrousian M."/>
            <person name="Ohm R.A."/>
            <person name="Benz J.P."/>
            <person name="Pilgard A."/>
        </authorList>
    </citation>
    <scope>NUCLEOTIDE SEQUENCE</scope>
    <source>
        <strain evidence="10">FPRL280</strain>
    </source>
</reference>
<dbReference type="PANTHER" id="PTHR42648:SF24">
    <property type="entry name" value="INTEGRASE CATALYTIC DOMAIN-CONTAINING PROTEIN"/>
    <property type="match status" value="1"/>
</dbReference>
<dbReference type="Pfam" id="PF22936">
    <property type="entry name" value="Pol_BBD"/>
    <property type="match status" value="1"/>
</dbReference>
<dbReference type="GO" id="GO:0006508">
    <property type="term" value="P:proteolysis"/>
    <property type="evidence" value="ECO:0007669"/>
    <property type="project" value="UniProtKB-KW"/>
</dbReference>
<dbReference type="Proteomes" id="UP000639403">
    <property type="component" value="Unassembled WGS sequence"/>
</dbReference>
<gene>
    <name evidence="10" type="ORF">IEO21_10534</name>
</gene>
<dbReference type="InterPro" id="IPR039537">
    <property type="entry name" value="Retrotran_Ty1/copia-like"/>
</dbReference>
<comment type="caution">
    <text evidence="10">The sequence shown here is derived from an EMBL/GenBank/DDBJ whole genome shotgun (WGS) entry which is preliminary data.</text>
</comment>
<comment type="catalytic activity">
    <reaction evidence="6">
        <text>DNA(n) + a 2'-deoxyribonucleoside 5'-triphosphate = DNA(n+1) + diphosphate</text>
        <dbReference type="Rhea" id="RHEA:22508"/>
        <dbReference type="Rhea" id="RHEA-COMP:17339"/>
        <dbReference type="Rhea" id="RHEA-COMP:17340"/>
        <dbReference type="ChEBI" id="CHEBI:33019"/>
        <dbReference type="ChEBI" id="CHEBI:61560"/>
        <dbReference type="ChEBI" id="CHEBI:173112"/>
        <dbReference type="EC" id="2.7.7.49"/>
    </reaction>
</comment>
<feature type="region of interest" description="Disordered" evidence="8">
    <location>
        <begin position="514"/>
        <end position="592"/>
    </location>
</feature>
<dbReference type="GO" id="GO:0046872">
    <property type="term" value="F:metal ion binding"/>
    <property type="evidence" value="ECO:0007669"/>
    <property type="project" value="UniProtKB-KW"/>
</dbReference>
<evidence type="ECO:0000256" key="1">
    <source>
        <dbReference type="ARBA" id="ARBA00022578"/>
    </source>
</evidence>
<keyword evidence="2" id="KW-0645">Protease</keyword>
<evidence type="ECO:0000256" key="4">
    <source>
        <dbReference type="ARBA" id="ARBA00022801"/>
    </source>
</evidence>
<dbReference type="GO" id="GO:0005634">
    <property type="term" value="C:nucleus"/>
    <property type="evidence" value="ECO:0007669"/>
    <property type="project" value="UniProtKB-ARBA"/>
</dbReference>
<dbReference type="GO" id="GO:0008233">
    <property type="term" value="F:peptidase activity"/>
    <property type="evidence" value="ECO:0007669"/>
    <property type="project" value="UniProtKB-KW"/>
</dbReference>
<dbReference type="Pfam" id="PF07727">
    <property type="entry name" value="RVT_2"/>
    <property type="match status" value="1"/>
</dbReference>
<evidence type="ECO:0000256" key="2">
    <source>
        <dbReference type="ARBA" id="ARBA00022670"/>
    </source>
</evidence>
<dbReference type="InterPro" id="IPR057670">
    <property type="entry name" value="SH3_retrovirus"/>
</dbReference>
<evidence type="ECO:0000313" key="10">
    <source>
        <dbReference type="EMBL" id="KAF9799647.1"/>
    </source>
</evidence>
<dbReference type="InterPro" id="IPR054722">
    <property type="entry name" value="PolX-like_BBD"/>
</dbReference>
<dbReference type="EMBL" id="JADOXO010000882">
    <property type="protein sequence ID" value="KAF9799647.1"/>
    <property type="molecule type" value="Genomic_DNA"/>
</dbReference>
<evidence type="ECO:0000256" key="5">
    <source>
        <dbReference type="ARBA" id="ARBA00022884"/>
    </source>
</evidence>
<keyword evidence="4" id="KW-0378">Hydrolase</keyword>
<dbReference type="GO" id="GO:0003723">
    <property type="term" value="F:RNA binding"/>
    <property type="evidence" value="ECO:0007669"/>
    <property type="project" value="UniProtKB-KW"/>
</dbReference>
<comment type="catalytic activity">
    <reaction evidence="7">
        <text>DNA(n) + a 2'-deoxyribonucleoside 5'-triphosphate = DNA(n+1) + diphosphate</text>
        <dbReference type="Rhea" id="RHEA:22508"/>
        <dbReference type="Rhea" id="RHEA-COMP:17339"/>
        <dbReference type="Rhea" id="RHEA-COMP:17340"/>
        <dbReference type="ChEBI" id="CHEBI:33019"/>
        <dbReference type="ChEBI" id="CHEBI:61560"/>
        <dbReference type="ChEBI" id="CHEBI:173112"/>
        <dbReference type="EC" id="2.7.7.7"/>
    </reaction>
</comment>
<dbReference type="Pfam" id="PF25597">
    <property type="entry name" value="SH3_retrovirus"/>
    <property type="match status" value="1"/>
</dbReference>
<dbReference type="Gene3D" id="3.30.420.10">
    <property type="entry name" value="Ribonuclease H-like superfamily/Ribonuclease H"/>
    <property type="match status" value="1"/>
</dbReference>
<keyword evidence="5" id="KW-0694">RNA-binding</keyword>
<dbReference type="GO" id="GO:0015074">
    <property type="term" value="P:DNA integration"/>
    <property type="evidence" value="ECO:0007669"/>
    <property type="project" value="InterPro"/>
</dbReference>
<evidence type="ECO:0000256" key="3">
    <source>
        <dbReference type="ARBA" id="ARBA00022723"/>
    </source>
</evidence>
<protein>
    <recommendedName>
        <fullName evidence="9">Integrase catalytic domain-containing protein</fullName>
    </recommendedName>
</protein>
<evidence type="ECO:0000313" key="11">
    <source>
        <dbReference type="Proteomes" id="UP000639403"/>
    </source>
</evidence>
<dbReference type="AlphaFoldDB" id="A0A8H7NSA0"/>
<keyword evidence="3" id="KW-0479">Metal-binding</keyword>
<sequence length="717" mass="79124">MLFQTLPESLKLRIAPLQKASEAWQVVVDEYDNQGEFVQVELLRQMHALRCAEDSDPRQTLNQLEKLRSEYATAGASRQNLPMLTRLLDSGASRHFDPCRANFITFRDIAPKPIASADGRTFHATGEGDVRVTTVHNGKTTQFILCDVLYAPSMPHALISISRAASTGLSVRFERDGCHVVAPDGRTLFVVAEKNGLYPLAHAQSPPLPMGESALSATTSLTLGELHRRMGHAYAPALQTMVTNNVVTGLRLEDTTAPFCEPCAKAKQTRAPFLKARSSPPTTRYGEHVHTDVWGPAPVHTPGGKVYYILFLDDHTDEAVVHLLSRKSEAFSRYKVYNAWAKTHRNVTAVKDMQCDHGGEYLSKEFEAYLADEGTTHWLTVHDSPQQNGKAEQLNRTLAEHGRAMLFDAGLPKSLWGEAIMHAAWLRNRTTTRNTPGSTPHECATGCKPDLAVLPRFGCPVWVRHDAASKLDPKSRPGQWVGFDARSKGHRVYWSTSRTVSVERDVRFVPEAPPSASVDVRLPSEGEHSTINQNASAPAPDTSPTIPEPVPITQPPISSNEPRRSQRIRKQTQWVKDLQSGEGTTGGRGAQKVPESVIKHATYVNAEGDTEQLSDEETVHALAAMDGDEPTYREAMAGPECEDWKVAMEEELARIEAMGTYELVEKPKGANVVGCVWVLQKKRDENNEIAKFKARLCAQGFSQVHGIDYNQTAAPTA</sequence>
<reference evidence="10" key="1">
    <citation type="submission" date="2020-11" db="EMBL/GenBank/DDBJ databases">
        <authorList>
            <person name="Koelle M."/>
            <person name="Horta M.A.C."/>
            <person name="Nowrousian M."/>
            <person name="Ohm R.A."/>
            <person name="Benz P."/>
            <person name="Pilgard A."/>
        </authorList>
    </citation>
    <scope>NUCLEOTIDE SEQUENCE</scope>
    <source>
        <strain evidence="10">FPRL280</strain>
    </source>
</reference>
<dbReference type="PROSITE" id="PS50994">
    <property type="entry name" value="INTEGRASE"/>
    <property type="match status" value="1"/>
</dbReference>
<evidence type="ECO:0000259" key="9">
    <source>
        <dbReference type="PROSITE" id="PS50994"/>
    </source>
</evidence>
<dbReference type="GO" id="GO:0032196">
    <property type="term" value="P:transposition"/>
    <property type="evidence" value="ECO:0007669"/>
    <property type="project" value="UniProtKB-KW"/>
</dbReference>
<evidence type="ECO:0000256" key="8">
    <source>
        <dbReference type="SAM" id="MobiDB-lite"/>
    </source>
</evidence>
<accession>A0A8H7NSA0</accession>
<feature type="domain" description="Integrase catalytic" evidence="9">
    <location>
        <begin position="277"/>
        <end position="448"/>
    </location>
</feature>
<keyword evidence="1" id="KW-0815">Transposition</keyword>